<dbReference type="EMBL" id="CM042031">
    <property type="protein sequence ID" value="KAI3785050.1"/>
    <property type="molecule type" value="Genomic_DNA"/>
</dbReference>
<reference evidence="2" key="1">
    <citation type="journal article" date="2022" name="Mol. Ecol. Resour.">
        <title>The genomes of chicory, endive, great burdock and yacon provide insights into Asteraceae palaeo-polyploidization history and plant inulin production.</title>
        <authorList>
            <person name="Fan W."/>
            <person name="Wang S."/>
            <person name="Wang H."/>
            <person name="Wang A."/>
            <person name="Jiang F."/>
            <person name="Liu H."/>
            <person name="Zhao H."/>
            <person name="Xu D."/>
            <person name="Zhang Y."/>
        </authorList>
    </citation>
    <scope>NUCLEOTIDE SEQUENCE [LARGE SCALE GENOMIC DNA]</scope>
    <source>
        <strain evidence="2">cv. Yunnan</strain>
    </source>
</reference>
<name>A0ACB9GPN2_9ASTR</name>
<protein>
    <submittedName>
        <fullName evidence="1">Uncharacterized protein</fullName>
    </submittedName>
</protein>
<sequence>MADVNRLRVWHPITLHFPTEFKMVSNTPGTVYDGPAPPPTYGDRITILSIDGGGIRGIIPAVILDYLESELKRISENDEASLADYFDVVAGTSTGGLVTAMLTAPNKDNKPLFAAKDIVGFYKDNCPKIFPQLEWCCDCCHGCCDPIIAFINMIKKWVKACMGPQYKGGTIRDIIEKNLSTTMLDQTLTSVVIPTFDIKTMEPVIFSSFQNDREPSKDALLSDICIGTSAAPTYLPAHGFENRGQMFNLVDGGVVANNPCLAAIGEVARQVKNENPKFLGIEPRDYNRYLVISLGTGSAKDEPRYDAKTAVKWGVFGWLVNSDFTSPLISSFTEANADMIDFLVNSFFEALSSVDNYLRIQSSPP</sequence>
<organism evidence="1 2">
    <name type="scientific">Smallanthus sonchifolius</name>
    <dbReference type="NCBI Taxonomy" id="185202"/>
    <lineage>
        <taxon>Eukaryota</taxon>
        <taxon>Viridiplantae</taxon>
        <taxon>Streptophyta</taxon>
        <taxon>Embryophyta</taxon>
        <taxon>Tracheophyta</taxon>
        <taxon>Spermatophyta</taxon>
        <taxon>Magnoliopsida</taxon>
        <taxon>eudicotyledons</taxon>
        <taxon>Gunneridae</taxon>
        <taxon>Pentapetalae</taxon>
        <taxon>asterids</taxon>
        <taxon>campanulids</taxon>
        <taxon>Asterales</taxon>
        <taxon>Asteraceae</taxon>
        <taxon>Asteroideae</taxon>
        <taxon>Heliantheae alliance</taxon>
        <taxon>Millerieae</taxon>
        <taxon>Smallanthus</taxon>
    </lineage>
</organism>
<dbReference type="Proteomes" id="UP001056120">
    <property type="component" value="Linkage Group LG14"/>
</dbReference>
<reference evidence="1 2" key="2">
    <citation type="journal article" date="2022" name="Mol. Ecol. Resour.">
        <title>The genomes of chicory, endive, great burdock and yacon provide insights into Asteraceae paleo-polyploidization history and plant inulin production.</title>
        <authorList>
            <person name="Fan W."/>
            <person name="Wang S."/>
            <person name="Wang H."/>
            <person name="Wang A."/>
            <person name="Jiang F."/>
            <person name="Liu H."/>
            <person name="Zhao H."/>
            <person name="Xu D."/>
            <person name="Zhang Y."/>
        </authorList>
    </citation>
    <scope>NUCLEOTIDE SEQUENCE [LARGE SCALE GENOMIC DNA]</scope>
    <source>
        <strain evidence="2">cv. Yunnan</strain>
        <tissue evidence="1">Leaves</tissue>
    </source>
</reference>
<evidence type="ECO:0000313" key="2">
    <source>
        <dbReference type="Proteomes" id="UP001056120"/>
    </source>
</evidence>
<keyword evidence="2" id="KW-1185">Reference proteome</keyword>
<proteinExistence type="predicted"/>
<gene>
    <name evidence="1" type="ORF">L1987_44160</name>
</gene>
<evidence type="ECO:0000313" key="1">
    <source>
        <dbReference type="EMBL" id="KAI3785050.1"/>
    </source>
</evidence>
<comment type="caution">
    <text evidence="1">The sequence shown here is derived from an EMBL/GenBank/DDBJ whole genome shotgun (WGS) entry which is preliminary data.</text>
</comment>
<accession>A0ACB9GPN2</accession>